<dbReference type="GO" id="GO:0090729">
    <property type="term" value="F:toxin activity"/>
    <property type="evidence" value="ECO:0007669"/>
    <property type="project" value="UniProtKB-KW"/>
</dbReference>
<name>A0A8H4FM79_COLGL</name>
<comment type="caution">
    <text evidence="6">The sequence shown here is derived from an EMBL/GenBank/DDBJ whole genome shotgun (WGS) entry which is preliminary data.</text>
</comment>
<keyword evidence="3" id="KW-0843">Virulence</keyword>
<reference evidence="6" key="2">
    <citation type="submission" date="2020-03" db="EMBL/GenBank/DDBJ databases">
        <authorList>
            <person name="Fu F.-F."/>
            <person name="Chen J."/>
        </authorList>
    </citation>
    <scope>NUCLEOTIDE SEQUENCE</scope>
    <source>
        <strain evidence="6">Lc1</strain>
    </source>
</reference>
<dbReference type="EMBL" id="WVTB01000030">
    <property type="protein sequence ID" value="KAF3807260.1"/>
    <property type="molecule type" value="Genomic_DNA"/>
</dbReference>
<keyword evidence="2 5" id="KW-0732">Signal</keyword>
<evidence type="ECO:0000313" key="6">
    <source>
        <dbReference type="EMBL" id="KAF3807260.1"/>
    </source>
</evidence>
<evidence type="ECO:0000256" key="5">
    <source>
        <dbReference type="SAM" id="SignalP"/>
    </source>
</evidence>
<protein>
    <submittedName>
        <fullName evidence="6">NAD(+)--arginine ADP-ribosyltransferase Chelt</fullName>
    </submittedName>
</protein>
<evidence type="ECO:0000256" key="4">
    <source>
        <dbReference type="ARBA" id="ARBA00023157"/>
    </source>
</evidence>
<accession>A0A8H4FM79</accession>
<keyword evidence="7" id="KW-1185">Reference proteome</keyword>
<sequence>MARQYSFVFGLFLFSLWSILGSAVDLYRADSRAFSTIQASKGFLAKGQSNIGVVSPDTSLWNHVNGADNGFSKDEDGYVSTTSDRNLARTWVRQFLGNNGYIYRIHSAPNMIDCQATLGKYNPYPQEKEFAALGGIKDNQIIGWTQVKNGVEGKEQLNPFYRSDIYGNMGTGGSQPKLAAFPPNHAAWSEAPWSEFATCTRRRSARDLFKRACSPAKSNVEYANEHLEYVNALCPDCL</sequence>
<evidence type="ECO:0000256" key="2">
    <source>
        <dbReference type="ARBA" id="ARBA00022729"/>
    </source>
</evidence>
<gene>
    <name evidence="6" type="ORF">GCG54_00008715</name>
</gene>
<feature type="chain" id="PRO_5034076222" evidence="5">
    <location>
        <begin position="24"/>
        <end position="238"/>
    </location>
</feature>
<reference evidence="6" key="1">
    <citation type="journal article" date="2020" name="Phytopathology">
        <title>Genome sequence and comparative analysis of Colletotrichum gloeosporioides isolated from Liriodendron leaves.</title>
        <authorList>
            <person name="Fu F.F."/>
            <person name="Hao Z."/>
            <person name="Wang P."/>
            <person name="Lu Y."/>
            <person name="Xue L.J."/>
            <person name="Wei G."/>
            <person name="Tian Y."/>
            <person name="Baishi H."/>
            <person name="Xu H."/>
            <person name="Shi J."/>
            <person name="Cheng T."/>
            <person name="Wang G."/>
            <person name="Yi Y."/>
            <person name="Chen J."/>
        </authorList>
    </citation>
    <scope>NUCLEOTIDE SEQUENCE</scope>
    <source>
        <strain evidence="6">Lc1</strain>
    </source>
</reference>
<dbReference type="PRINTS" id="PR00771">
    <property type="entry name" value="ENTEROTOXINA"/>
</dbReference>
<dbReference type="GO" id="GO:0016740">
    <property type="term" value="F:transferase activity"/>
    <property type="evidence" value="ECO:0007669"/>
    <property type="project" value="UniProtKB-KW"/>
</dbReference>
<keyword evidence="4" id="KW-1015">Disulfide bond</keyword>
<dbReference type="Pfam" id="PF01375">
    <property type="entry name" value="Enterotoxin_a"/>
    <property type="match status" value="1"/>
</dbReference>
<evidence type="ECO:0000313" key="7">
    <source>
        <dbReference type="Proteomes" id="UP000613401"/>
    </source>
</evidence>
<proteinExistence type="predicted"/>
<dbReference type="Proteomes" id="UP000613401">
    <property type="component" value="Unassembled WGS sequence"/>
</dbReference>
<dbReference type="AlphaFoldDB" id="A0A8H4FM79"/>
<dbReference type="GeneID" id="69015855"/>
<dbReference type="InterPro" id="IPR001144">
    <property type="entry name" value="Enterotoxin_A"/>
</dbReference>
<keyword evidence="6" id="KW-0808">Transferase</keyword>
<keyword evidence="1" id="KW-0800">Toxin</keyword>
<evidence type="ECO:0000256" key="3">
    <source>
        <dbReference type="ARBA" id="ARBA00023026"/>
    </source>
</evidence>
<dbReference type="RefSeq" id="XP_045266419.1">
    <property type="nucleotide sequence ID" value="XM_045408676.1"/>
</dbReference>
<evidence type="ECO:0000256" key="1">
    <source>
        <dbReference type="ARBA" id="ARBA00022656"/>
    </source>
</evidence>
<organism evidence="6 7">
    <name type="scientific">Colletotrichum gloeosporioides</name>
    <name type="common">Anthracnose fungus</name>
    <name type="synonym">Glomerella cingulata</name>
    <dbReference type="NCBI Taxonomy" id="474922"/>
    <lineage>
        <taxon>Eukaryota</taxon>
        <taxon>Fungi</taxon>
        <taxon>Dikarya</taxon>
        <taxon>Ascomycota</taxon>
        <taxon>Pezizomycotina</taxon>
        <taxon>Sordariomycetes</taxon>
        <taxon>Hypocreomycetidae</taxon>
        <taxon>Glomerellales</taxon>
        <taxon>Glomerellaceae</taxon>
        <taxon>Colletotrichum</taxon>
        <taxon>Colletotrichum gloeosporioides species complex</taxon>
    </lineage>
</organism>
<dbReference type="SUPFAM" id="SSF56399">
    <property type="entry name" value="ADP-ribosylation"/>
    <property type="match status" value="1"/>
</dbReference>
<dbReference type="Gene3D" id="3.90.210.10">
    <property type="entry name" value="Heat-Labile Enterotoxin, subunit A"/>
    <property type="match status" value="1"/>
</dbReference>
<feature type="signal peptide" evidence="5">
    <location>
        <begin position="1"/>
        <end position="23"/>
    </location>
</feature>